<evidence type="ECO:0000313" key="3">
    <source>
        <dbReference type="Proteomes" id="UP000000391"/>
    </source>
</evidence>
<dbReference type="GO" id="GO:0019385">
    <property type="term" value="P:methanogenesis, from acetate"/>
    <property type="evidence" value="ECO:0007669"/>
    <property type="project" value="UniProtKB-UniRule"/>
</dbReference>
<dbReference type="HAMAP" id="MF_01134">
    <property type="entry name" value="CdhB"/>
    <property type="match status" value="1"/>
</dbReference>
<dbReference type="KEGG" id="mev:Metev_0425"/>
<dbReference type="Gene3D" id="3.40.50.1220">
    <property type="entry name" value="TPP-binding domain"/>
    <property type="match status" value="1"/>
</dbReference>
<dbReference type="STRING" id="644295.Metev_0425"/>
<comment type="function">
    <text evidence="1">Part of a complex that catalyzes the reversible cleavage of acetyl-CoA, allowing growth on acetate as sole source of carbon and energy. The alpha-epsilon subcomponent functions as a carbon monoxide dehydrogenase. The precise role of the epsilon subunit is unclear; it may have a stabilizing role within the alpha(2)epsilon(2) component and/or be involved in electron transfer to FAD during a potential FAD-mediated CO oxidation.</text>
</comment>
<dbReference type="Pfam" id="PF02552">
    <property type="entry name" value="CO_dh"/>
    <property type="match status" value="1"/>
</dbReference>
<dbReference type="PIRSF" id="PIRSF006035">
    <property type="entry name" value="CO_dh_b_ACDS_e"/>
    <property type="match status" value="1"/>
</dbReference>
<evidence type="ECO:0000313" key="2">
    <source>
        <dbReference type="EMBL" id="ADI73343.1"/>
    </source>
</evidence>
<reference evidence="2 3" key="1">
    <citation type="submission" date="2010-06" db="EMBL/GenBank/DDBJ databases">
        <title>Complete sequence chromosome of Methanohalobium evestigatum Z-7303.</title>
        <authorList>
            <consortium name="US DOE Joint Genome Institute"/>
            <person name="Lucas S."/>
            <person name="Copeland A."/>
            <person name="Lapidus A."/>
            <person name="Cheng J.-F."/>
            <person name="Bruce D."/>
            <person name="Goodwin L."/>
            <person name="Pitluck S."/>
            <person name="Saunders E."/>
            <person name="Detter J.C."/>
            <person name="Han C."/>
            <person name="Tapia R."/>
            <person name="Land M."/>
            <person name="Hauser L."/>
            <person name="Kyrpides N."/>
            <person name="Mikhailova N."/>
            <person name="Sieprawska-Lupa M."/>
            <person name="Whitman W.B."/>
            <person name="Anderson I."/>
            <person name="Woyke T."/>
        </authorList>
    </citation>
    <scope>NUCLEOTIDE SEQUENCE [LARGE SCALE GENOMIC DNA]</scope>
    <source>
        <strain evidence="3">ATCC BAA-1072 / DSM 3721 / NBRC 107634 / OCM 161 / Z-7303</strain>
    </source>
</reference>
<dbReference type="OrthoDB" id="120588at2157"/>
<organism evidence="2 3">
    <name type="scientific">Methanohalobium evestigatum (strain ATCC BAA-1072 / DSM 3721 / NBRC 107634 / OCM 161 / Z-7303)</name>
    <dbReference type="NCBI Taxonomy" id="644295"/>
    <lineage>
        <taxon>Archaea</taxon>
        <taxon>Methanobacteriati</taxon>
        <taxon>Methanobacteriota</taxon>
        <taxon>Stenosarchaea group</taxon>
        <taxon>Methanomicrobia</taxon>
        <taxon>Methanosarcinales</taxon>
        <taxon>Methanosarcinaceae</taxon>
        <taxon>Methanohalobium</taxon>
    </lineage>
</organism>
<dbReference type="RefSeq" id="WP_013193911.1">
    <property type="nucleotide sequence ID" value="NC_014253.1"/>
</dbReference>
<sequence length="171" mass="18822">MVDAIKNTRVYTTWGTKNAKPVQPKVAAKTISKAKRPLMIVGAELLKNKEVLDRAVTIAKTAGIPVAATGHSIKELVDKGVNAKYINIHSLGLYLCDPNWGGLDGNGCYDMAIILGHKKYYINQVLSGLKNFTNLKTISIDKHYLQNATMSFGNLNDEKHIEALDELIENL</sequence>
<comment type="pathway">
    <text evidence="1">One-carbon metabolism; methanogenesis from acetate.</text>
</comment>
<dbReference type="AlphaFoldDB" id="D7E801"/>
<keyword evidence="3" id="KW-1185">Reference proteome</keyword>
<dbReference type="GeneID" id="9346044"/>
<accession>D7E801</accession>
<dbReference type="InterPro" id="IPR029035">
    <property type="entry name" value="DHS-like_NAD/FAD-binding_dom"/>
</dbReference>
<dbReference type="HOGENOM" id="CLU_123700_0_0_2"/>
<dbReference type="NCBIfam" id="TIGR00315">
    <property type="entry name" value="cdhB"/>
    <property type="match status" value="1"/>
</dbReference>
<dbReference type="SUPFAM" id="SSF52467">
    <property type="entry name" value="DHS-like NAD/FAD-binding domain"/>
    <property type="match status" value="1"/>
</dbReference>
<protein>
    <recommendedName>
        <fullName evidence="1">Acetyl-CoA decarbonylase/synthase complex subunit epsilon</fullName>
        <shortName evidence="1">ACDS complex subunit epsilon</shortName>
    </recommendedName>
    <alternativeName>
        <fullName evidence="1">ACDS complex carbon monoxide dehydrogenase subunit epsilon</fullName>
        <shortName evidence="1">ACDS CODH subunit epsilon</shortName>
    </alternativeName>
</protein>
<comment type="subunit">
    <text evidence="1">Heterotetramer of two alpha and two epsilon subunits. The ACDS complex is made up of alpha, epsilon, beta, gamma and delta subunits with a probable stoichiometry of (alpha(2)epsilon(2))(4)-beta(8)-(gamma(1)delta(1))(8).</text>
</comment>
<dbReference type="UniPathway" id="UPA00642"/>
<name>D7E801_METEZ</name>
<gene>
    <name evidence="1" type="primary">cdhB</name>
    <name evidence="2" type="ordered locus">Metev_0425</name>
</gene>
<evidence type="ECO:0000256" key="1">
    <source>
        <dbReference type="HAMAP-Rule" id="MF_01134"/>
    </source>
</evidence>
<dbReference type="Proteomes" id="UP000000391">
    <property type="component" value="Chromosome"/>
</dbReference>
<keyword evidence="1" id="KW-0484">Methanogenesis</keyword>
<dbReference type="InterPro" id="IPR003704">
    <property type="entry name" value="CdhB"/>
</dbReference>
<comment type="similarity">
    <text evidence="1">Belongs to the CdhB family.</text>
</comment>
<dbReference type="EMBL" id="CP002069">
    <property type="protein sequence ID" value="ADI73343.1"/>
    <property type="molecule type" value="Genomic_DNA"/>
</dbReference>
<proteinExistence type="inferred from homology"/>